<organism evidence="1 2">
    <name type="scientific">Hypsizygus marmoreus</name>
    <name type="common">White beech mushroom</name>
    <name type="synonym">Agaricus marmoreus</name>
    <dbReference type="NCBI Taxonomy" id="39966"/>
    <lineage>
        <taxon>Eukaryota</taxon>
        <taxon>Fungi</taxon>
        <taxon>Dikarya</taxon>
        <taxon>Basidiomycota</taxon>
        <taxon>Agaricomycotina</taxon>
        <taxon>Agaricomycetes</taxon>
        <taxon>Agaricomycetidae</taxon>
        <taxon>Agaricales</taxon>
        <taxon>Tricholomatineae</taxon>
        <taxon>Lyophyllaceae</taxon>
        <taxon>Hypsizygus</taxon>
    </lineage>
</organism>
<dbReference type="InParanoid" id="A0A369JHI2"/>
<dbReference type="OrthoDB" id="3054715at2759"/>
<dbReference type="EMBL" id="LUEZ02000083">
    <property type="protein sequence ID" value="RDB19173.1"/>
    <property type="molecule type" value="Genomic_DNA"/>
</dbReference>
<comment type="caution">
    <text evidence="1">The sequence shown here is derived from an EMBL/GenBank/DDBJ whole genome shotgun (WGS) entry which is preliminary data.</text>
</comment>
<evidence type="ECO:0000313" key="1">
    <source>
        <dbReference type="EMBL" id="RDB19173.1"/>
    </source>
</evidence>
<sequence length="312" mass="35344">MHLIIQSSITHLSPNTHMQYSNCTDLYSVTDCFLHVLDFCDWATLVAISHTNQGARDNVHRVFREKLTRVVSRLLENWQFRAIFRQLDVTGAMIVGPIPWSVMTIDVDTPDHNLPNDINIVTPIYTFQSWVNLLQYIGYCLVDGSNLPNMGITIGNAKRFWSPSQSSSILIIESCSPSILSPVLSLPFTSEMSLISTSRLYCFYPSLVKENMTLSGFRYTSDDEIARWTSRGVKHFYSTYEWKKACGSACPAIWRCTEGLLGVGEFAWGGMENDKDIDGNMGSSAVLSLTQFKWRIGICCVNKHCQFRTQFL</sequence>
<keyword evidence="2" id="KW-1185">Reference proteome</keyword>
<dbReference type="Proteomes" id="UP000076154">
    <property type="component" value="Unassembled WGS sequence"/>
</dbReference>
<gene>
    <name evidence="1" type="ORF">Hypma_014208</name>
</gene>
<reference evidence="1" key="1">
    <citation type="submission" date="2018-04" db="EMBL/GenBank/DDBJ databases">
        <title>Whole genome sequencing of Hypsizygus marmoreus.</title>
        <authorList>
            <person name="Choi I.-G."/>
            <person name="Min B."/>
            <person name="Kim J.-G."/>
            <person name="Kim S."/>
            <person name="Oh Y.-L."/>
            <person name="Kong W.-S."/>
            <person name="Park H."/>
            <person name="Jeong J."/>
            <person name="Song E.-S."/>
        </authorList>
    </citation>
    <scope>NUCLEOTIDE SEQUENCE [LARGE SCALE GENOMIC DNA]</scope>
    <source>
        <strain evidence="1">51987-8</strain>
    </source>
</reference>
<proteinExistence type="predicted"/>
<protein>
    <submittedName>
        <fullName evidence="1">Uncharacterized protein</fullName>
    </submittedName>
</protein>
<dbReference type="AlphaFoldDB" id="A0A369JHI2"/>
<accession>A0A369JHI2</accession>
<name>A0A369JHI2_HYPMA</name>
<evidence type="ECO:0000313" key="2">
    <source>
        <dbReference type="Proteomes" id="UP000076154"/>
    </source>
</evidence>